<dbReference type="InterPro" id="IPR052894">
    <property type="entry name" value="AsmA-related"/>
</dbReference>
<dbReference type="RefSeq" id="WP_266137557.1">
    <property type="nucleotide sequence ID" value="NZ_JANIDX010000003.1"/>
</dbReference>
<dbReference type="Proteomes" id="UP001165575">
    <property type="component" value="Unassembled WGS sequence"/>
</dbReference>
<dbReference type="InterPro" id="IPR007844">
    <property type="entry name" value="AsmA"/>
</dbReference>
<accession>A0ABT3WP17</accession>
<evidence type="ECO:0000313" key="2">
    <source>
        <dbReference type="EMBL" id="MCX5619574.1"/>
    </source>
</evidence>
<dbReference type="Pfam" id="PF05170">
    <property type="entry name" value="AsmA"/>
    <property type="match status" value="1"/>
</dbReference>
<protein>
    <submittedName>
        <fullName evidence="2">AsmA family protein</fullName>
    </submittedName>
</protein>
<feature type="domain" description="AsmA" evidence="1">
    <location>
        <begin position="1"/>
        <end position="166"/>
    </location>
</feature>
<dbReference type="EMBL" id="JANIDX010000003">
    <property type="protein sequence ID" value="MCX5619574.1"/>
    <property type="molecule type" value="Genomic_DNA"/>
</dbReference>
<reference evidence="2 3" key="1">
    <citation type="submission" date="2022-07" db="EMBL/GenBank/DDBJ databases">
        <title>Bombella genomes.</title>
        <authorList>
            <person name="Harer L."/>
            <person name="Styblova S."/>
            <person name="Ehrmann M."/>
        </authorList>
    </citation>
    <scope>NUCLEOTIDE SEQUENCE [LARGE SCALE GENOMIC DNA]</scope>
    <source>
        <strain evidence="2 3">TMW 2.2556</strain>
    </source>
</reference>
<keyword evidence="3" id="KW-1185">Reference proteome</keyword>
<proteinExistence type="predicted"/>
<dbReference type="PANTHER" id="PTHR30441:SF8">
    <property type="entry name" value="DUF748 DOMAIN-CONTAINING PROTEIN"/>
    <property type="match status" value="1"/>
</dbReference>
<evidence type="ECO:0000313" key="3">
    <source>
        <dbReference type="Proteomes" id="UP001165575"/>
    </source>
</evidence>
<dbReference type="PANTHER" id="PTHR30441">
    <property type="entry name" value="DUF748 DOMAIN-CONTAINING PROTEIN"/>
    <property type="match status" value="1"/>
</dbReference>
<organism evidence="2 3">
    <name type="scientific">Bombella pollinis</name>
    <dbReference type="NCBI Taxonomy" id="2967337"/>
    <lineage>
        <taxon>Bacteria</taxon>
        <taxon>Pseudomonadati</taxon>
        <taxon>Pseudomonadota</taxon>
        <taxon>Alphaproteobacteria</taxon>
        <taxon>Acetobacterales</taxon>
        <taxon>Acetobacteraceae</taxon>
        <taxon>Bombella</taxon>
    </lineage>
</organism>
<comment type="caution">
    <text evidence="2">The sequence shown here is derived from an EMBL/GenBank/DDBJ whole genome shotgun (WGS) entry which is preliminary data.</text>
</comment>
<gene>
    <name evidence="2" type="ORF">NQF89_03945</name>
</gene>
<sequence length="909" mass="95939">MKKLAASLIGLVVVLTGISLAPQFLIDQNHLRERVTAVFQAQTGLELKMGETSFQLLPWPSFQATNVMLTRPGCSPFVVARSVHADMSLFALLNREVSFQDFTVDGAGVIVHRAREGQCSTWLPVLTQSQGEAASPPIAVAGRVHPRWKVSFGALHLKNATLSWQDDVPAGEVPFTGRIQITRLELDGMRSASPWVDMSGQSEHTVFTARGRIGPLARLLSAKAEQKGPWPFSLGMTLGSGPQQDHATLDGAMSDAHRLQGLAFTLEGHWASLKGLHRFFPQFLPVEIEQLDGTLRLHAVDVPHKVDAGLDKGADVALTDALLHVPERLRPDVIHLHLGHVLAPTGLQLRDVQLDADNGQAPLIVQSKAIWGRYAWRLNGEVQSLQQAVAAGLPDESAPVMVKMEVQGQDKTLASLFNQNEAEKSDAAQEHVSFALQGQMGRKGSMLDVSGQAGLLQLPDWGVFSGLLLHDMHLKGQLALGAIGEAGLPAVTARDVVLESQEIGGTATMTLPAPLGAAGLTGQIHLTHLDGTRFHYAPVMEFAGSAAEPSVPTLSLGAALKTVEPPAAAPSTESRSAGDRYVGAQYAGSHDREVEANPPGDNALGAAFTNVPGHDGPLARWLGVMAVQPVDVDFTADHLQTEAIEYQGLHLHLLGREGHVVLSVLGGAVQTVPLSGEIVLDGSAAPLRMGMKADPLILPARWVQLALNQPVTVEGPIQLVGALGTEGAHPSDLLQAIEGQMGLSVVDGRIYREVLAPLAGPAARLLKLGDGTMGLRCAAGVVQFDHGQAHFGDMALEVKHLSVLGQGSMALADQSYTLQLMPHVSVIGADFSTPLLLEGKGGSVHIGTAGKDGVPALPPLDTAKFGDDACAYAVQQARAGRQGLPLPEREQDHGGGAGGILRALGLGGH</sequence>
<evidence type="ECO:0000259" key="1">
    <source>
        <dbReference type="Pfam" id="PF05170"/>
    </source>
</evidence>
<name>A0ABT3WP17_9PROT</name>